<dbReference type="InterPro" id="IPR004358">
    <property type="entry name" value="Sig_transdc_His_kin-like_C"/>
</dbReference>
<evidence type="ECO:0000256" key="3">
    <source>
        <dbReference type="ARBA" id="ARBA00012438"/>
    </source>
</evidence>
<sequence length="568" mass="61306">MPERLLVLERWVLERWRGRPLLVWGTSLLLVAAGLGLRLALNGVMTPGSYPLVTFLPAVLIAAMMGGFWPGLTATALSCLLSWFFLLDPVGSFRILDTEHVLGLVLFFAVSLLNSILVELLHQSLRTAQAARRKAEALAAELERRVAERTQALEAEQQDRRRAEEALAQARHMESLGRLTGGIAHDFNNLLTVVIGQADRIIAATPDERLRGMARLARRAAERGADLTRQLLAFSRRQVLQPRSLDMAQVLPALRELIARTIGDTIAVTAEAAPGLWMVRTDPAQFESAILNLAINARDAMPEGGTLRLRAANLPLAAPQARELRLEPGNYVALQVTDTGHGMDETTLAHAFEPFFTTRPVGSGSGLGLAQAYGFVRQSGGSITIESLPGRGTSLTLYLPWADGTETAEPPSGPGEAGPAPAGEQVPAASLQPMRGGRTVLLVEDQSDLRRMMEETLHEAGWRVRAVADGAGALEALRSFLPDLLLTDMALPGGVSGTELGRYLCGRCPGARVLLMSGLQDRDVEGTGFPFLRKPFGRDELLRVVSIVLNDALRETPPNGDFSATTAD</sequence>
<evidence type="ECO:0000256" key="7">
    <source>
        <dbReference type="ARBA" id="ARBA00022741"/>
    </source>
</evidence>
<dbReference type="EMBL" id="LLWF02000055">
    <property type="protein sequence ID" value="ONH82418.1"/>
    <property type="molecule type" value="Genomic_DNA"/>
</dbReference>
<evidence type="ECO:0000256" key="16">
    <source>
        <dbReference type="SAM" id="Phobius"/>
    </source>
</evidence>
<name>A0A1S8D495_9PROT</name>
<keyword evidence="11" id="KW-0902">Two-component regulatory system</keyword>
<keyword evidence="7" id="KW-0547">Nucleotide-binding</keyword>
<evidence type="ECO:0000256" key="8">
    <source>
        <dbReference type="ARBA" id="ARBA00022777"/>
    </source>
</evidence>
<evidence type="ECO:0000256" key="11">
    <source>
        <dbReference type="ARBA" id="ARBA00023012"/>
    </source>
</evidence>
<feature type="modified residue" description="4-aspartylphosphate" evidence="13">
    <location>
        <position position="488"/>
    </location>
</feature>
<dbReference type="EMBL" id="UGVN01000001">
    <property type="protein sequence ID" value="SUE39523.1"/>
    <property type="molecule type" value="Genomic_DNA"/>
</dbReference>
<reference evidence="19 21" key="1">
    <citation type="submission" date="2016-12" db="EMBL/GenBank/DDBJ databases">
        <title>Draft genome sequence of Roseomonas mucosa strain AU37, isolated from a peripheral intravenous catheter.</title>
        <authorList>
            <person name="Choudhury M.A."/>
            <person name="Sidjabat H.E."/>
            <person name="Wailan A.M."/>
            <person name="Zhang L."/>
            <person name="Marsh N.M."/>
            <person name="Rickard C.M."/>
            <person name="Davies M."/>
            <person name="Mcmillan D.J."/>
        </authorList>
    </citation>
    <scope>NUCLEOTIDE SEQUENCE [LARGE SCALE GENOMIC DNA]</scope>
    <source>
        <strain evidence="19 21">SAVE376</strain>
    </source>
</reference>
<evidence type="ECO:0000259" key="18">
    <source>
        <dbReference type="PROSITE" id="PS50110"/>
    </source>
</evidence>
<dbReference type="Proteomes" id="UP000054844">
    <property type="component" value="Unassembled WGS sequence"/>
</dbReference>
<dbReference type="InterPro" id="IPR036097">
    <property type="entry name" value="HisK_dim/P_sf"/>
</dbReference>
<dbReference type="Proteomes" id="UP000254919">
    <property type="component" value="Unassembled WGS sequence"/>
</dbReference>
<keyword evidence="9" id="KW-0067">ATP-binding</keyword>
<feature type="domain" description="Response regulatory" evidence="18">
    <location>
        <begin position="439"/>
        <end position="549"/>
    </location>
</feature>
<dbReference type="PRINTS" id="PR00344">
    <property type="entry name" value="BCTRLSENSOR"/>
</dbReference>
<dbReference type="SUPFAM" id="SSF52172">
    <property type="entry name" value="CheY-like"/>
    <property type="match status" value="1"/>
</dbReference>
<dbReference type="Gene3D" id="1.20.120.620">
    <property type="entry name" value="Backbone structure of the membrane domain of e. Coli histidine kinase receptor kdpd"/>
    <property type="match status" value="1"/>
</dbReference>
<dbReference type="Pfam" id="PF00512">
    <property type="entry name" value="HisKA"/>
    <property type="match status" value="1"/>
</dbReference>
<evidence type="ECO:0000256" key="15">
    <source>
        <dbReference type="SAM" id="MobiDB-lite"/>
    </source>
</evidence>
<feature type="compositionally biased region" description="Low complexity" evidence="15">
    <location>
        <begin position="417"/>
        <end position="427"/>
    </location>
</feature>
<evidence type="ECO:0000256" key="12">
    <source>
        <dbReference type="ARBA" id="ARBA00023136"/>
    </source>
</evidence>
<keyword evidence="5" id="KW-0808">Transferase</keyword>
<evidence type="ECO:0000256" key="2">
    <source>
        <dbReference type="ARBA" id="ARBA00004141"/>
    </source>
</evidence>
<dbReference type="Gene3D" id="3.30.565.10">
    <property type="entry name" value="Histidine kinase-like ATPase, C-terminal domain"/>
    <property type="match status" value="1"/>
</dbReference>
<dbReference type="InterPro" id="IPR036890">
    <property type="entry name" value="HATPase_C_sf"/>
</dbReference>
<dbReference type="PROSITE" id="PS50110">
    <property type="entry name" value="RESPONSE_REGULATORY"/>
    <property type="match status" value="1"/>
</dbReference>
<dbReference type="InterPro" id="IPR003661">
    <property type="entry name" value="HisK_dim/P_dom"/>
</dbReference>
<dbReference type="GO" id="GO:0016020">
    <property type="term" value="C:membrane"/>
    <property type="evidence" value="ECO:0007669"/>
    <property type="project" value="UniProtKB-SubCell"/>
</dbReference>
<keyword evidence="6 16" id="KW-0812">Transmembrane</keyword>
<protein>
    <recommendedName>
        <fullName evidence="3">histidine kinase</fullName>
        <ecNumber evidence="3">2.7.13.3</ecNumber>
    </recommendedName>
</protein>
<evidence type="ECO:0000256" key="4">
    <source>
        <dbReference type="ARBA" id="ARBA00022553"/>
    </source>
</evidence>
<dbReference type="PANTHER" id="PTHR43065:SF46">
    <property type="entry name" value="C4-DICARBOXYLATE TRANSPORT SENSOR PROTEIN DCTB"/>
    <property type="match status" value="1"/>
</dbReference>
<dbReference type="GO" id="GO:0005524">
    <property type="term" value="F:ATP binding"/>
    <property type="evidence" value="ECO:0007669"/>
    <property type="project" value="UniProtKB-KW"/>
</dbReference>
<evidence type="ECO:0000313" key="20">
    <source>
        <dbReference type="EMBL" id="SUE39523.1"/>
    </source>
</evidence>
<dbReference type="InterPro" id="IPR025201">
    <property type="entry name" value="KdpD_TM"/>
</dbReference>
<feature type="coiled-coil region" evidence="14">
    <location>
        <begin position="121"/>
        <end position="173"/>
    </location>
</feature>
<reference evidence="20 22" key="2">
    <citation type="submission" date="2018-06" db="EMBL/GenBank/DDBJ databases">
        <authorList>
            <consortium name="Pathogen Informatics"/>
            <person name="Doyle S."/>
        </authorList>
    </citation>
    <scope>NUCLEOTIDE SEQUENCE [LARGE SCALE GENOMIC DNA]</scope>
    <source>
        <strain evidence="20 22">NCTC13291</strain>
    </source>
</reference>
<comment type="catalytic activity">
    <reaction evidence="1">
        <text>ATP + protein L-histidine = ADP + protein N-phospho-L-histidine.</text>
        <dbReference type="EC" id="2.7.13.3"/>
    </reaction>
</comment>
<proteinExistence type="predicted"/>
<dbReference type="Pfam" id="PF13493">
    <property type="entry name" value="DUF4118"/>
    <property type="match status" value="1"/>
</dbReference>
<feature type="transmembrane region" description="Helical" evidence="16">
    <location>
        <begin position="99"/>
        <end position="118"/>
    </location>
</feature>
<keyword evidence="14" id="KW-0175">Coiled coil</keyword>
<keyword evidence="8" id="KW-0418">Kinase</keyword>
<evidence type="ECO:0000313" key="21">
    <source>
        <dbReference type="Proteomes" id="UP000054844"/>
    </source>
</evidence>
<evidence type="ECO:0000259" key="17">
    <source>
        <dbReference type="PROSITE" id="PS50109"/>
    </source>
</evidence>
<keyword evidence="21" id="KW-1185">Reference proteome</keyword>
<organism evidence="19 21">
    <name type="scientific">Roseomonas mucosa</name>
    <dbReference type="NCBI Taxonomy" id="207340"/>
    <lineage>
        <taxon>Bacteria</taxon>
        <taxon>Pseudomonadati</taxon>
        <taxon>Pseudomonadota</taxon>
        <taxon>Alphaproteobacteria</taxon>
        <taxon>Acetobacterales</taxon>
        <taxon>Roseomonadaceae</taxon>
        <taxon>Roseomonas</taxon>
    </lineage>
</organism>
<feature type="transmembrane region" description="Helical" evidence="16">
    <location>
        <begin position="21"/>
        <end position="41"/>
    </location>
</feature>
<keyword evidence="10 16" id="KW-1133">Transmembrane helix</keyword>
<dbReference type="STRING" id="207340.APZ41_014620"/>
<evidence type="ECO:0000256" key="6">
    <source>
        <dbReference type="ARBA" id="ARBA00022692"/>
    </source>
</evidence>
<evidence type="ECO:0000256" key="10">
    <source>
        <dbReference type="ARBA" id="ARBA00022989"/>
    </source>
</evidence>
<feature type="region of interest" description="Disordered" evidence="15">
    <location>
        <begin position="403"/>
        <end position="427"/>
    </location>
</feature>
<dbReference type="RefSeq" id="WP_019461112.1">
    <property type="nucleotide sequence ID" value="NZ_AP031462.1"/>
</dbReference>
<feature type="transmembrane region" description="Helical" evidence="16">
    <location>
        <begin position="61"/>
        <end position="87"/>
    </location>
</feature>
<keyword evidence="12 16" id="KW-0472">Membrane</keyword>
<evidence type="ECO:0000256" key="5">
    <source>
        <dbReference type="ARBA" id="ARBA00022679"/>
    </source>
</evidence>
<dbReference type="PROSITE" id="PS50109">
    <property type="entry name" value="HIS_KIN"/>
    <property type="match status" value="1"/>
</dbReference>
<dbReference type="Pfam" id="PF02518">
    <property type="entry name" value="HATPase_c"/>
    <property type="match status" value="1"/>
</dbReference>
<evidence type="ECO:0000256" key="9">
    <source>
        <dbReference type="ARBA" id="ARBA00022840"/>
    </source>
</evidence>
<accession>A0A1S8D495</accession>
<evidence type="ECO:0000256" key="13">
    <source>
        <dbReference type="PROSITE-ProRule" id="PRU00169"/>
    </source>
</evidence>
<evidence type="ECO:0000313" key="22">
    <source>
        <dbReference type="Proteomes" id="UP000254919"/>
    </source>
</evidence>
<dbReference type="GO" id="GO:0000155">
    <property type="term" value="F:phosphorelay sensor kinase activity"/>
    <property type="evidence" value="ECO:0007669"/>
    <property type="project" value="InterPro"/>
</dbReference>
<evidence type="ECO:0000256" key="1">
    <source>
        <dbReference type="ARBA" id="ARBA00000085"/>
    </source>
</evidence>
<dbReference type="InterPro" id="IPR038318">
    <property type="entry name" value="KdpD_sf"/>
</dbReference>
<dbReference type="InterPro" id="IPR011006">
    <property type="entry name" value="CheY-like_superfamily"/>
</dbReference>
<dbReference type="Gene3D" id="3.40.50.2300">
    <property type="match status" value="1"/>
</dbReference>
<dbReference type="InterPro" id="IPR003594">
    <property type="entry name" value="HATPase_dom"/>
</dbReference>
<dbReference type="SUPFAM" id="SSF47384">
    <property type="entry name" value="Homodimeric domain of signal transducing histidine kinase"/>
    <property type="match status" value="1"/>
</dbReference>
<evidence type="ECO:0000256" key="14">
    <source>
        <dbReference type="SAM" id="Coils"/>
    </source>
</evidence>
<comment type="subcellular location">
    <subcellularLocation>
        <location evidence="2">Membrane</location>
        <topology evidence="2">Multi-pass membrane protein</topology>
    </subcellularLocation>
</comment>
<dbReference type="InterPro" id="IPR005467">
    <property type="entry name" value="His_kinase_dom"/>
</dbReference>
<dbReference type="SUPFAM" id="SSF55874">
    <property type="entry name" value="ATPase domain of HSP90 chaperone/DNA topoisomerase II/histidine kinase"/>
    <property type="match status" value="1"/>
</dbReference>
<dbReference type="Pfam" id="PF00072">
    <property type="entry name" value="Response_reg"/>
    <property type="match status" value="1"/>
</dbReference>
<dbReference type="PANTHER" id="PTHR43065">
    <property type="entry name" value="SENSOR HISTIDINE KINASE"/>
    <property type="match status" value="1"/>
</dbReference>
<dbReference type="OrthoDB" id="9796100at2"/>
<dbReference type="SMART" id="SM00448">
    <property type="entry name" value="REC"/>
    <property type="match status" value="1"/>
</dbReference>
<dbReference type="AlphaFoldDB" id="A0A1S8D495"/>
<keyword evidence="4 13" id="KW-0597">Phosphoprotein</keyword>
<dbReference type="SMART" id="SM00388">
    <property type="entry name" value="HisKA"/>
    <property type="match status" value="1"/>
</dbReference>
<dbReference type="EC" id="2.7.13.3" evidence="3"/>
<feature type="domain" description="Histidine kinase" evidence="17">
    <location>
        <begin position="182"/>
        <end position="403"/>
    </location>
</feature>
<evidence type="ECO:0000313" key="19">
    <source>
        <dbReference type="EMBL" id="ONH82418.1"/>
    </source>
</evidence>
<dbReference type="SMART" id="SM00387">
    <property type="entry name" value="HATPase_c"/>
    <property type="match status" value="1"/>
</dbReference>
<dbReference type="GeneID" id="99632390"/>
<dbReference type="InterPro" id="IPR001789">
    <property type="entry name" value="Sig_transdc_resp-reg_receiver"/>
</dbReference>
<gene>
    <name evidence="19" type="ORF">APZ41_014620</name>
    <name evidence="20" type="ORF">NCTC13291_01340</name>
</gene>
<dbReference type="Gene3D" id="1.10.287.130">
    <property type="match status" value="1"/>
</dbReference>